<sequence length="407" mass="44587">MKVAVLGLGIEGKKSVKALLDYGASVYASDLDQSLDLSEFKSSDLDVDLGFHDKTKVDASDCVVLSPSLWNKSAINQIVGKNKLFSDVLKGHKTIFTIGVTGTNGKTTSCHMLNEILVEAGYKVLMGGNAGGGFDGYTQLTIQANESNYDVMIVEVCDMTLDFASRIFEFDMVLVTNMGYDHMEHHQSMENYRSSVDKFLKDVDQVVLNGNDPMLKGCKSRNAQYFDSEVRDLKLFGSFNQENASGAFKVASILGVEPKLINEVLSSFEAVEGRIQTLKLNGSEIIIGKTDNPDSTSAVLSEAQPDIVIIGTPRRNEKFRYNILKEVAMADPSEVVLFPGLDDTTEFARKVLINFGYSGTIIVTEDRSNLVDLVLDYTENNGKIFIGGNGQAKIMSLQSSLLQLVDE</sequence>
<dbReference type="Proteomes" id="UP000007490">
    <property type="component" value="Chromosome"/>
</dbReference>
<dbReference type="PANTHER" id="PTHR43692">
    <property type="entry name" value="UDP-N-ACETYLMURAMOYLALANINE--D-GLUTAMATE LIGASE"/>
    <property type="match status" value="1"/>
</dbReference>
<evidence type="ECO:0000313" key="6">
    <source>
        <dbReference type="Proteomes" id="UP000007490"/>
    </source>
</evidence>
<dbReference type="AlphaFoldDB" id="F0TCT8"/>
<name>F0TCT8_METLA</name>
<dbReference type="SUPFAM" id="SSF53623">
    <property type="entry name" value="MurD-like peptide ligases, catalytic domain"/>
    <property type="match status" value="1"/>
</dbReference>
<dbReference type="EC" id="6.3.2.9" evidence="5"/>
<proteinExistence type="predicted"/>
<dbReference type="InterPro" id="IPR005762">
    <property type="entry name" value="MurD"/>
</dbReference>
<dbReference type="Gene3D" id="3.40.50.720">
    <property type="entry name" value="NAD(P)-binding Rossmann-like Domain"/>
    <property type="match status" value="1"/>
</dbReference>
<keyword evidence="2" id="KW-0547">Nucleotide-binding</keyword>
<dbReference type="KEGG" id="mel:Metbo_2264"/>
<gene>
    <name evidence="5" type="ordered locus">Metbo_2264</name>
</gene>
<dbReference type="HOGENOM" id="CLU_629483_0_0_2"/>
<accession>F0TCT8</accession>
<keyword evidence="6" id="KW-1185">Reference proteome</keyword>
<evidence type="ECO:0000259" key="4">
    <source>
        <dbReference type="Pfam" id="PF08245"/>
    </source>
</evidence>
<dbReference type="SUPFAM" id="SSF51984">
    <property type="entry name" value="MurCD N-terminal domain"/>
    <property type="match status" value="1"/>
</dbReference>
<dbReference type="EMBL" id="CP002551">
    <property type="protein sequence ID" value="ADZ10478.1"/>
    <property type="molecule type" value="Genomic_DNA"/>
</dbReference>
<dbReference type="GO" id="GO:0008360">
    <property type="term" value="P:regulation of cell shape"/>
    <property type="evidence" value="ECO:0007669"/>
    <property type="project" value="InterPro"/>
</dbReference>
<organism evidence="5 6">
    <name type="scientific">Methanobacterium lacus (strain AL-21)</name>
    <dbReference type="NCBI Taxonomy" id="877455"/>
    <lineage>
        <taxon>Archaea</taxon>
        <taxon>Methanobacteriati</taxon>
        <taxon>Methanobacteriota</taxon>
        <taxon>Methanomada group</taxon>
        <taxon>Methanobacteria</taxon>
        <taxon>Methanobacteriales</taxon>
        <taxon>Methanobacteriaceae</taxon>
        <taxon>Methanobacterium</taxon>
    </lineage>
</organism>
<dbReference type="GO" id="GO:0051301">
    <property type="term" value="P:cell division"/>
    <property type="evidence" value="ECO:0007669"/>
    <property type="project" value="InterPro"/>
</dbReference>
<dbReference type="InterPro" id="IPR036565">
    <property type="entry name" value="Mur-like_cat_sf"/>
</dbReference>
<dbReference type="eggNOG" id="arCOG02818">
    <property type="taxonomic scope" value="Archaea"/>
</dbReference>
<reference evidence="6" key="1">
    <citation type="submission" date="2011-02" db="EMBL/GenBank/DDBJ databases">
        <title>Complete sequence of Methanobacterium sp. AL-21.</title>
        <authorList>
            <consortium name="US DOE Joint Genome Institute"/>
            <person name="Lucas S."/>
            <person name="Copeland A."/>
            <person name="Lapidus A."/>
            <person name="Cheng J.-F."/>
            <person name="Goodwin L."/>
            <person name="Pitluck S."/>
            <person name="Chertkov O."/>
            <person name="Detter J.C."/>
            <person name="Han C."/>
            <person name="Tapia R."/>
            <person name="Land M."/>
            <person name="Hauser L."/>
            <person name="Kyrpides N."/>
            <person name="Ivanova N."/>
            <person name="Mikhailova N."/>
            <person name="Pagani I."/>
            <person name="Cadillo-Quiroz H."/>
            <person name="Imachi H."/>
            <person name="Zinder S."/>
            <person name="Liu W."/>
            <person name="Woyke T."/>
        </authorList>
    </citation>
    <scope>NUCLEOTIDE SEQUENCE [LARGE SCALE GENOMIC DNA]</scope>
    <source>
        <strain evidence="6">AL-21</strain>
    </source>
</reference>
<reference evidence="5 6" key="2">
    <citation type="journal article" date="2014" name="Int. J. Syst. Evol. Microbiol.">
        <title>Methanobacterium paludis sp. nov. and a novel strain of Methanobacterium lacus isolated from northern peatlands.</title>
        <authorList>
            <person name="Cadillo-Quiroz H."/>
            <person name="Brauer S.L."/>
            <person name="Goodson N."/>
            <person name="Yavitt J.B."/>
            <person name="Zinder S.H."/>
        </authorList>
    </citation>
    <scope>NUCLEOTIDE SEQUENCE [LARGE SCALE GENOMIC DNA]</scope>
    <source>
        <strain evidence="5 6">AL-21</strain>
    </source>
</reference>
<evidence type="ECO:0000256" key="3">
    <source>
        <dbReference type="ARBA" id="ARBA00022840"/>
    </source>
</evidence>
<dbReference type="Gene3D" id="3.40.1190.10">
    <property type="entry name" value="Mur-like, catalytic domain"/>
    <property type="match status" value="1"/>
</dbReference>
<dbReference type="GO" id="GO:0008764">
    <property type="term" value="F:UDP-N-acetylmuramoylalanine-D-glutamate ligase activity"/>
    <property type="evidence" value="ECO:0007669"/>
    <property type="project" value="UniProtKB-EC"/>
</dbReference>
<keyword evidence="3" id="KW-0067">ATP-binding</keyword>
<keyword evidence="1 5" id="KW-0436">Ligase</keyword>
<dbReference type="Pfam" id="PF08245">
    <property type="entry name" value="Mur_ligase_M"/>
    <property type="match status" value="1"/>
</dbReference>
<evidence type="ECO:0000313" key="5">
    <source>
        <dbReference type="EMBL" id="ADZ10478.1"/>
    </source>
</evidence>
<dbReference type="PANTHER" id="PTHR43692:SF1">
    <property type="entry name" value="UDP-N-ACETYLMURAMOYLALANINE--D-GLUTAMATE LIGASE"/>
    <property type="match status" value="1"/>
</dbReference>
<dbReference type="RefSeq" id="WP_013645829.1">
    <property type="nucleotide sequence ID" value="NC_015216.1"/>
</dbReference>
<dbReference type="GO" id="GO:0005737">
    <property type="term" value="C:cytoplasm"/>
    <property type="evidence" value="ECO:0007669"/>
    <property type="project" value="InterPro"/>
</dbReference>
<evidence type="ECO:0000256" key="2">
    <source>
        <dbReference type="ARBA" id="ARBA00022741"/>
    </source>
</evidence>
<dbReference type="STRING" id="877455.Metbo_2264"/>
<feature type="domain" description="Mur ligase central" evidence="4">
    <location>
        <begin position="100"/>
        <end position="219"/>
    </location>
</feature>
<evidence type="ECO:0000256" key="1">
    <source>
        <dbReference type="ARBA" id="ARBA00022598"/>
    </source>
</evidence>
<protein>
    <submittedName>
        <fullName evidence="5">UDP-N-acetylmuramoyl-L-alanine--D-glutamate ligase</fullName>
        <ecNumber evidence="5">6.3.2.9</ecNumber>
    </submittedName>
</protein>
<dbReference type="GeneID" id="10278730"/>
<dbReference type="InterPro" id="IPR013221">
    <property type="entry name" value="Mur_ligase_cen"/>
</dbReference>
<dbReference type="GO" id="GO:0005524">
    <property type="term" value="F:ATP binding"/>
    <property type="evidence" value="ECO:0007669"/>
    <property type="project" value="UniProtKB-KW"/>
</dbReference>
<dbReference type="OrthoDB" id="76119at2157"/>